<dbReference type="SMART" id="SM00060">
    <property type="entry name" value="FN3"/>
    <property type="match status" value="3"/>
</dbReference>
<dbReference type="RefSeq" id="WP_203836578.1">
    <property type="nucleotide sequence ID" value="NZ_BAAATV010000005.1"/>
</dbReference>
<protein>
    <recommendedName>
        <fullName evidence="5">Fibronectin type-III domain-containing protein</fullName>
    </recommendedName>
</protein>
<feature type="chain" id="PRO_5046888939" description="Fibronectin type-III domain-containing protein" evidence="4">
    <location>
        <begin position="31"/>
        <end position="1027"/>
    </location>
</feature>
<keyword evidence="2" id="KW-0624">Polysaccharide degradation</keyword>
<dbReference type="InterPro" id="IPR003961">
    <property type="entry name" value="FN3_dom"/>
</dbReference>
<keyword evidence="2" id="KW-0119">Carbohydrate metabolism</keyword>
<dbReference type="Gene3D" id="2.60.40.10">
    <property type="entry name" value="Immunoglobulins"/>
    <property type="match status" value="3"/>
</dbReference>
<accession>A0ABQ3ZL83</accession>
<feature type="domain" description="Fibronectin type-III" evidence="5">
    <location>
        <begin position="121"/>
        <end position="220"/>
    </location>
</feature>
<evidence type="ECO:0000313" key="7">
    <source>
        <dbReference type="Proteomes" id="UP000603200"/>
    </source>
</evidence>
<evidence type="ECO:0000256" key="4">
    <source>
        <dbReference type="SAM" id="SignalP"/>
    </source>
</evidence>
<dbReference type="SUPFAM" id="SSF49265">
    <property type="entry name" value="Fibronectin type III"/>
    <property type="match status" value="2"/>
</dbReference>
<keyword evidence="1" id="KW-0378">Hydrolase</keyword>
<evidence type="ECO:0000256" key="2">
    <source>
        <dbReference type="ARBA" id="ARBA00023326"/>
    </source>
</evidence>
<dbReference type="CDD" id="cd00063">
    <property type="entry name" value="FN3"/>
    <property type="match status" value="2"/>
</dbReference>
<feature type="compositionally biased region" description="Low complexity" evidence="3">
    <location>
        <begin position="313"/>
        <end position="351"/>
    </location>
</feature>
<organism evidence="6 7">
    <name type="scientific">Winogradskya humida</name>
    <dbReference type="NCBI Taxonomy" id="113566"/>
    <lineage>
        <taxon>Bacteria</taxon>
        <taxon>Bacillati</taxon>
        <taxon>Actinomycetota</taxon>
        <taxon>Actinomycetes</taxon>
        <taxon>Micromonosporales</taxon>
        <taxon>Micromonosporaceae</taxon>
        <taxon>Winogradskya</taxon>
    </lineage>
</organism>
<evidence type="ECO:0000256" key="1">
    <source>
        <dbReference type="ARBA" id="ARBA00023295"/>
    </source>
</evidence>
<gene>
    <name evidence="6" type="ORF">Ahu01nite_024480</name>
</gene>
<proteinExistence type="predicted"/>
<dbReference type="Proteomes" id="UP000603200">
    <property type="component" value="Unassembled WGS sequence"/>
</dbReference>
<comment type="caution">
    <text evidence="6">The sequence shown here is derived from an EMBL/GenBank/DDBJ whole genome shotgun (WGS) entry which is preliminary data.</text>
</comment>
<reference evidence="6 7" key="1">
    <citation type="submission" date="2021-01" db="EMBL/GenBank/DDBJ databases">
        <title>Whole genome shotgun sequence of Actinoplanes humidus NBRC 14915.</title>
        <authorList>
            <person name="Komaki H."/>
            <person name="Tamura T."/>
        </authorList>
    </citation>
    <scope>NUCLEOTIDE SEQUENCE [LARGE SCALE GENOMIC DNA]</scope>
    <source>
        <strain evidence="6 7">NBRC 14915</strain>
    </source>
</reference>
<feature type="compositionally biased region" description="Polar residues" evidence="3">
    <location>
        <begin position="352"/>
        <end position="361"/>
    </location>
</feature>
<evidence type="ECO:0000313" key="6">
    <source>
        <dbReference type="EMBL" id="GIE19346.1"/>
    </source>
</evidence>
<evidence type="ECO:0000256" key="3">
    <source>
        <dbReference type="SAM" id="MobiDB-lite"/>
    </source>
</evidence>
<sequence>MNMRRLLTLVGAGMVGVAATAVGTPMAALAAPAAPKSWSVARAADDVHQINVAWKAVADADHYVVDVLADDVDTVISVPATSLSYAVAAPNPCTTYKIKVGAADAAGNTALTSSWTLKPLAPGYAAGMVTGREDDGTTATASWKTPSSPGYTPVTGYHVVFTRTADNVVLVDTTNLNTSFRYENIDASKTYSLSLTAINDFGSCVTAKASMSAFKPSNPTDLVVQRRADTPGTVEVVWTAPTTGPAPTYYLVNYGESKITGSLKVDASATSGTLKLDTAKSWIIEVKAYNANGGSGAATGSVPIWTAQVPVATPTPAPTASTPATDASSPAPDPTQTTTTTTVSTGSDRTPPTITTTLSAKPNNGWFKTPVTVHFTCTDEGGVAKCPDDITADKDGLLQRFTGTAVDAAGNTTTTTLMLSVDQIAPTISATVIGTKNAAGWYTSAPTIHYTCADNLALATCPADTPVTLNAIAQKVTGTAADKGGNTATATVTLNIDQVAPVIKATIIGEPNADGWYKTAPTVHFTCTDVGSGVAECPADRVLNLDNSGRKVVGTVTDVAGNTATATVELNLDQARPVITASIIGDANDKGWYKTAPTVHFTCTDDGGAGIASCPADSTVLTDGIGQAVTGTTFDLAGNSATTTVKVSVDQTAPVITATVSGDANADGWYKTAPTVHFTCTDDGGAGIADCPADVPVTADTAAKLILGTAVDAAGNTATASATVNVDQTAPAITAAIIGDATTDGWFKKAPTVHFTCTDTGSGLATCPSDATVTQDGANQRITGTAVDKAGNATTAGVTVSVDLVGPQIKATVDGTKTDAGWYTAAPTVKFTCTDDGSAVATCPADVTVTTEGAQISVPGIATDKAGNSTTTTVSLNVDKTAPVTTILGAASGTAYGAEATPAVSCRTTDTGSGIATDATITHTTNDKGLHTILCAGGVDKAGNKAAPVTVTYTVEPTVAWLIQLTHQYLPTASAASLKDFDTNLNKHQFLVYIARVLLASIGKKPALTQAQSTTLIYWAFVLNKKF</sequence>
<keyword evidence="1" id="KW-0326">Glycosidase</keyword>
<feature type="signal peptide" evidence="4">
    <location>
        <begin position="1"/>
        <end position="30"/>
    </location>
</feature>
<dbReference type="InterPro" id="IPR036116">
    <property type="entry name" value="FN3_sf"/>
</dbReference>
<keyword evidence="7" id="KW-1185">Reference proteome</keyword>
<evidence type="ECO:0000259" key="5">
    <source>
        <dbReference type="PROSITE" id="PS50853"/>
    </source>
</evidence>
<keyword evidence="4" id="KW-0732">Signal</keyword>
<name>A0ABQ3ZL83_9ACTN</name>
<dbReference type="InterPro" id="IPR013783">
    <property type="entry name" value="Ig-like_fold"/>
</dbReference>
<dbReference type="PROSITE" id="PS50853">
    <property type="entry name" value="FN3"/>
    <property type="match status" value="1"/>
</dbReference>
<feature type="region of interest" description="Disordered" evidence="3">
    <location>
        <begin position="313"/>
        <end position="361"/>
    </location>
</feature>
<dbReference type="EMBL" id="BOMN01000028">
    <property type="protein sequence ID" value="GIE19346.1"/>
    <property type="molecule type" value="Genomic_DNA"/>
</dbReference>